<evidence type="ECO:0008006" key="4">
    <source>
        <dbReference type="Google" id="ProtNLM"/>
    </source>
</evidence>
<evidence type="ECO:0000256" key="1">
    <source>
        <dbReference type="SAM" id="MobiDB-lite"/>
    </source>
</evidence>
<protein>
    <recommendedName>
        <fullName evidence="4">MYM-type domain-containing protein</fullName>
    </recommendedName>
</protein>
<dbReference type="GeneID" id="73292535"/>
<name>A0A9E7NCQ8_9EURY</name>
<dbReference type="Proteomes" id="UP001056855">
    <property type="component" value="Plasmid unnamed3"/>
</dbReference>
<dbReference type="RefSeq" id="WP_254161628.1">
    <property type="nucleotide sequence ID" value="NZ_CP100358.1"/>
</dbReference>
<dbReference type="EMBL" id="CP100358">
    <property type="protein sequence ID" value="UTF56024.1"/>
    <property type="molecule type" value="Genomic_DNA"/>
</dbReference>
<organism evidence="2 3">
    <name type="scientific">Natronosalvus rutilus</name>
    <dbReference type="NCBI Taxonomy" id="2953753"/>
    <lineage>
        <taxon>Archaea</taxon>
        <taxon>Methanobacteriati</taxon>
        <taxon>Methanobacteriota</taxon>
        <taxon>Stenosarchaea group</taxon>
        <taxon>Halobacteria</taxon>
        <taxon>Halobacteriales</taxon>
        <taxon>Natrialbaceae</taxon>
        <taxon>Natronosalvus</taxon>
    </lineage>
</organism>
<dbReference type="KEGG" id="sawl:NGM29_20775"/>
<gene>
    <name evidence="2" type="ORF">NGM29_20775</name>
</gene>
<evidence type="ECO:0000313" key="2">
    <source>
        <dbReference type="EMBL" id="UTF56024.1"/>
    </source>
</evidence>
<geneLocation type="plasmid" evidence="2 3">
    <name>unnamed3</name>
</geneLocation>
<reference evidence="2" key="1">
    <citation type="submission" date="2022-06" db="EMBL/GenBank/DDBJ databases">
        <title>Diverse halophilic archaea isolated from saline environments.</title>
        <authorList>
            <person name="Cui H.-L."/>
        </authorList>
    </citation>
    <scope>NUCLEOTIDE SEQUENCE</scope>
    <source>
        <strain evidence="2">WLHS1</strain>
        <plasmid evidence="2">unnamed3</plasmid>
    </source>
</reference>
<evidence type="ECO:0000313" key="3">
    <source>
        <dbReference type="Proteomes" id="UP001056855"/>
    </source>
</evidence>
<sequence>MRETQRELDTVNNGALIAPEDRDVCQYCELDLEVIPRGDRVQKRISLGFGHNNKEMLRFCSKPCRARFFRRGRGKYCDEETPWLHSDQTNLDDFDDDDGGPGLDMPAASPAVT</sequence>
<keyword evidence="2" id="KW-0614">Plasmid</keyword>
<feature type="compositionally biased region" description="Acidic residues" evidence="1">
    <location>
        <begin position="90"/>
        <end position="99"/>
    </location>
</feature>
<keyword evidence="3" id="KW-1185">Reference proteome</keyword>
<proteinExistence type="predicted"/>
<accession>A0A9E7NCQ8</accession>
<dbReference type="AlphaFoldDB" id="A0A9E7NCQ8"/>
<feature type="region of interest" description="Disordered" evidence="1">
    <location>
        <begin position="81"/>
        <end position="113"/>
    </location>
</feature>